<sequence>MILILSYPNERMTLKALMCNMITARTLTGIPLHGILQVAAVWTADTVHQIFNTIGGKLV</sequence>
<protein>
    <submittedName>
        <fullName evidence="1">Uncharacterized protein</fullName>
    </submittedName>
</protein>
<name>A0A1J8PT33_9AGAM</name>
<reference evidence="1 2" key="1">
    <citation type="submission" date="2016-03" db="EMBL/GenBank/DDBJ databases">
        <title>Comparative genomics of the ectomycorrhizal sister species Rhizopogon vinicolor and Rhizopogon vesiculosus (Basidiomycota: Boletales) reveals a divergence of the mating type B locus.</title>
        <authorList>
            <person name="Mujic A.B."/>
            <person name="Kuo A."/>
            <person name="Tritt A."/>
            <person name="Lipzen A."/>
            <person name="Chen C."/>
            <person name="Johnson J."/>
            <person name="Sharma A."/>
            <person name="Barry K."/>
            <person name="Grigoriev I.V."/>
            <person name="Spatafora J.W."/>
        </authorList>
    </citation>
    <scope>NUCLEOTIDE SEQUENCE [LARGE SCALE GENOMIC DNA]</scope>
    <source>
        <strain evidence="1 2">AM-OR11-056</strain>
    </source>
</reference>
<keyword evidence="2" id="KW-1185">Reference proteome</keyword>
<evidence type="ECO:0000313" key="1">
    <source>
        <dbReference type="EMBL" id="OJA11647.1"/>
    </source>
</evidence>
<organism evidence="1 2">
    <name type="scientific">Rhizopogon vesiculosus</name>
    <dbReference type="NCBI Taxonomy" id="180088"/>
    <lineage>
        <taxon>Eukaryota</taxon>
        <taxon>Fungi</taxon>
        <taxon>Dikarya</taxon>
        <taxon>Basidiomycota</taxon>
        <taxon>Agaricomycotina</taxon>
        <taxon>Agaricomycetes</taxon>
        <taxon>Agaricomycetidae</taxon>
        <taxon>Boletales</taxon>
        <taxon>Suillineae</taxon>
        <taxon>Rhizopogonaceae</taxon>
        <taxon>Rhizopogon</taxon>
    </lineage>
</organism>
<accession>A0A1J8PT33</accession>
<dbReference type="Proteomes" id="UP000183567">
    <property type="component" value="Unassembled WGS sequence"/>
</dbReference>
<comment type="caution">
    <text evidence="1">The sequence shown here is derived from an EMBL/GenBank/DDBJ whole genome shotgun (WGS) entry which is preliminary data.</text>
</comment>
<evidence type="ECO:0000313" key="2">
    <source>
        <dbReference type="Proteomes" id="UP000183567"/>
    </source>
</evidence>
<proteinExistence type="predicted"/>
<gene>
    <name evidence="1" type="ORF">AZE42_10161</name>
</gene>
<dbReference type="EMBL" id="LVVM01004980">
    <property type="protein sequence ID" value="OJA11647.1"/>
    <property type="molecule type" value="Genomic_DNA"/>
</dbReference>
<dbReference type="AlphaFoldDB" id="A0A1J8PT33"/>
<dbReference type="OrthoDB" id="2677454at2759"/>